<dbReference type="EMBL" id="JAVIIS010000074">
    <property type="protein sequence ID" value="MDX8443653.1"/>
    <property type="molecule type" value="Genomic_DNA"/>
</dbReference>
<reference evidence="1 2" key="1">
    <citation type="submission" date="2023-08" db="EMBL/GenBank/DDBJ databases">
        <title>Implementing the SeqCode for naming new Mesorhizobium species isolated from Vachellia karroo root nodules.</title>
        <authorList>
            <person name="Van Lill M."/>
        </authorList>
    </citation>
    <scope>NUCLEOTIDE SEQUENCE [LARGE SCALE GENOMIC DNA]</scope>
    <source>
        <strain evidence="1 2">VK3E</strain>
    </source>
</reference>
<dbReference type="Proteomes" id="UP001272097">
    <property type="component" value="Unassembled WGS sequence"/>
</dbReference>
<evidence type="ECO:0000313" key="1">
    <source>
        <dbReference type="EMBL" id="MDX8443653.1"/>
    </source>
</evidence>
<evidence type="ECO:0008006" key="3">
    <source>
        <dbReference type="Google" id="ProtNLM"/>
    </source>
</evidence>
<dbReference type="RefSeq" id="WP_320217634.1">
    <property type="nucleotide sequence ID" value="NZ_JAVIIS010000074.1"/>
</dbReference>
<comment type="caution">
    <text evidence="1">The sequence shown here is derived from an EMBL/GenBank/DDBJ whole genome shotgun (WGS) entry which is preliminary data.</text>
</comment>
<sequence>MHKTLIWETSWWLFSPATSGERPFCGAPSLFGVLLQSNDPERELLLAPLRERPGAFWGCKSATGPNRRGDRRFFGRRLQQLSDRVIDLASFE</sequence>
<accession>A0ABU4X5U0</accession>
<organism evidence="1 2">
    <name type="scientific">Mesorhizobium australafricanum</name>
    <dbReference type="NCBI Taxonomy" id="3072311"/>
    <lineage>
        <taxon>Bacteria</taxon>
        <taxon>Pseudomonadati</taxon>
        <taxon>Pseudomonadota</taxon>
        <taxon>Alphaproteobacteria</taxon>
        <taxon>Hyphomicrobiales</taxon>
        <taxon>Phyllobacteriaceae</taxon>
        <taxon>Mesorhizobium</taxon>
    </lineage>
</organism>
<protein>
    <recommendedName>
        <fullName evidence="3">Secreted protein</fullName>
    </recommendedName>
</protein>
<evidence type="ECO:0000313" key="2">
    <source>
        <dbReference type="Proteomes" id="UP001272097"/>
    </source>
</evidence>
<gene>
    <name evidence="1" type="ORF">RFM51_29225</name>
</gene>
<keyword evidence="2" id="KW-1185">Reference proteome</keyword>
<name>A0ABU4X5U0_9HYPH</name>
<proteinExistence type="predicted"/>